<dbReference type="GO" id="GO:0000398">
    <property type="term" value="P:mRNA splicing, via spliceosome"/>
    <property type="evidence" value="ECO:0007669"/>
    <property type="project" value="InterPro"/>
</dbReference>
<dbReference type="InterPro" id="IPR007590">
    <property type="entry name" value="Saf4/Yju2"/>
</dbReference>
<comment type="similarity">
    <text evidence="1">Belongs to the CWC16 family.</text>
</comment>
<dbReference type="EMBL" id="CH991572">
    <property type="protein sequence ID" value="EDQ85668.1"/>
    <property type="molecule type" value="Genomic_DNA"/>
</dbReference>
<name>A9VA52_MONBE</name>
<sequence>MGERKGTNKYYPPDFDPAVHGSLNGYHGVHALRERARKITQGILIIRFEAPWNFWCGGCGAHVERGVRYNAEKKRVGNYYTTPIWAFRMKCHLCDNHFVFETDPKNCDYKITEGARRKNEQWDPATTQVIDLPDDAEKAKRAADAMYRLEHDASDQARAKKAKPQLLQLIELKDRTTKFDYDTNAALRRSFRAEKKERQRQQAADDVLKERAGIQDLELLPEDDSDAAHARRVSFQSQKKTSPATRSARAAGQAVRRQIRQASIFGKSAASPSQGATSVPAALVRQAYRQQQRQAIAEGRQRRSDLVSRTPQRDASTSAVTDEQAAPALESKATLLVSYPDSDDSVEHDSKSHTKEQPSA</sequence>
<evidence type="ECO:0000313" key="3">
    <source>
        <dbReference type="EMBL" id="EDQ85668.1"/>
    </source>
</evidence>
<dbReference type="eggNOG" id="KOG2990">
    <property type="taxonomic scope" value="Eukaryota"/>
</dbReference>
<evidence type="ECO:0000256" key="1">
    <source>
        <dbReference type="ARBA" id="ARBA00005595"/>
    </source>
</evidence>
<dbReference type="PANTHER" id="PTHR12111">
    <property type="entry name" value="SPLICING FACTOR YJU2"/>
    <property type="match status" value="1"/>
</dbReference>
<dbReference type="RefSeq" id="XP_001749617.1">
    <property type="nucleotide sequence ID" value="XM_001749565.1"/>
</dbReference>
<reference evidence="3 4" key="1">
    <citation type="journal article" date="2008" name="Nature">
        <title>The genome of the choanoflagellate Monosiga brevicollis and the origin of metazoans.</title>
        <authorList>
            <consortium name="JGI Sequencing"/>
            <person name="King N."/>
            <person name="Westbrook M.J."/>
            <person name="Young S.L."/>
            <person name="Kuo A."/>
            <person name="Abedin M."/>
            <person name="Chapman J."/>
            <person name="Fairclough S."/>
            <person name="Hellsten U."/>
            <person name="Isogai Y."/>
            <person name="Letunic I."/>
            <person name="Marr M."/>
            <person name="Pincus D."/>
            <person name="Putnam N."/>
            <person name="Rokas A."/>
            <person name="Wright K.J."/>
            <person name="Zuzow R."/>
            <person name="Dirks W."/>
            <person name="Good M."/>
            <person name="Goodstein D."/>
            <person name="Lemons D."/>
            <person name="Li W."/>
            <person name="Lyons J.B."/>
            <person name="Morris A."/>
            <person name="Nichols S."/>
            <person name="Richter D.J."/>
            <person name="Salamov A."/>
            <person name="Bork P."/>
            <person name="Lim W.A."/>
            <person name="Manning G."/>
            <person name="Miller W.T."/>
            <person name="McGinnis W."/>
            <person name="Shapiro H."/>
            <person name="Tjian R."/>
            <person name="Grigoriev I.V."/>
            <person name="Rokhsar D."/>
        </authorList>
    </citation>
    <scope>NUCLEOTIDE SEQUENCE [LARGE SCALE GENOMIC DNA]</scope>
    <source>
        <strain evidence="4">MX1 / ATCC 50154</strain>
    </source>
</reference>
<dbReference type="Proteomes" id="UP000001357">
    <property type="component" value="Unassembled WGS sequence"/>
</dbReference>
<protein>
    <recommendedName>
        <fullName evidence="5">Coiled-coil domain-containing protein 130</fullName>
    </recommendedName>
</protein>
<dbReference type="GO" id="GO:0071014">
    <property type="term" value="C:post-mRNA release spliceosomal complex"/>
    <property type="evidence" value="ECO:0000318"/>
    <property type="project" value="GO_Central"/>
</dbReference>
<dbReference type="GO" id="GO:0005684">
    <property type="term" value="C:U2-type spliceosomal complex"/>
    <property type="evidence" value="ECO:0000318"/>
    <property type="project" value="GO_Central"/>
</dbReference>
<evidence type="ECO:0000313" key="4">
    <source>
        <dbReference type="Proteomes" id="UP000001357"/>
    </source>
</evidence>
<accession>A9VA52</accession>
<dbReference type="OMA" id="CNNCENI"/>
<evidence type="ECO:0008006" key="5">
    <source>
        <dbReference type="Google" id="ProtNLM"/>
    </source>
</evidence>
<evidence type="ECO:0000256" key="2">
    <source>
        <dbReference type="SAM" id="MobiDB-lite"/>
    </source>
</evidence>
<dbReference type="GO" id="GO:0008380">
    <property type="term" value="P:RNA splicing"/>
    <property type="evidence" value="ECO:0000318"/>
    <property type="project" value="GO_Central"/>
</dbReference>
<dbReference type="KEGG" id="mbr:MONBRDRAFT_38787"/>
<feature type="compositionally biased region" description="Basic and acidic residues" evidence="2">
    <location>
        <begin position="345"/>
        <end position="360"/>
    </location>
</feature>
<dbReference type="FunCoup" id="A9VA52">
    <property type="interactions" value="538"/>
</dbReference>
<feature type="region of interest" description="Disordered" evidence="2">
    <location>
        <begin position="218"/>
        <end position="255"/>
    </location>
</feature>
<dbReference type="GeneID" id="5894772"/>
<proteinExistence type="inferred from homology"/>
<feature type="compositionally biased region" description="Polar residues" evidence="2">
    <location>
        <begin position="234"/>
        <end position="245"/>
    </location>
</feature>
<gene>
    <name evidence="3" type="ORF">MONBRDRAFT_38787</name>
</gene>
<dbReference type="Pfam" id="PF04502">
    <property type="entry name" value="Saf4_Yju2"/>
    <property type="match status" value="1"/>
</dbReference>
<dbReference type="InParanoid" id="A9VA52"/>
<dbReference type="STRING" id="81824.A9VA52"/>
<feature type="compositionally biased region" description="Polar residues" evidence="2">
    <location>
        <begin position="307"/>
        <end position="321"/>
    </location>
</feature>
<dbReference type="PANTHER" id="PTHR12111:SF2">
    <property type="entry name" value="SPLICING FACTOR YJU2B-RELATED"/>
    <property type="match status" value="1"/>
</dbReference>
<dbReference type="AlphaFoldDB" id="A9VA52"/>
<organism evidence="3 4">
    <name type="scientific">Monosiga brevicollis</name>
    <name type="common">Choanoflagellate</name>
    <dbReference type="NCBI Taxonomy" id="81824"/>
    <lineage>
        <taxon>Eukaryota</taxon>
        <taxon>Choanoflagellata</taxon>
        <taxon>Craspedida</taxon>
        <taxon>Salpingoecidae</taxon>
        <taxon>Monosiga</taxon>
    </lineage>
</organism>
<feature type="region of interest" description="Disordered" evidence="2">
    <location>
        <begin position="293"/>
        <end position="360"/>
    </location>
</feature>
<keyword evidence="4" id="KW-1185">Reference proteome</keyword>